<dbReference type="Gene3D" id="3.20.20.30">
    <property type="entry name" value="Luciferase-like domain"/>
    <property type="match status" value="1"/>
</dbReference>
<dbReference type="InterPro" id="IPR036661">
    <property type="entry name" value="Luciferase-like_sf"/>
</dbReference>
<dbReference type="Pfam" id="PF00296">
    <property type="entry name" value="Bac_luciferase"/>
    <property type="match status" value="1"/>
</dbReference>
<dbReference type="PANTHER" id="PTHR43244:SF2">
    <property type="entry name" value="CONSERVED HYPOTHETICAL ALANINE AND PROLINE-RICH PROTEIN"/>
    <property type="match status" value="1"/>
</dbReference>
<comment type="caution">
    <text evidence="2">The sequence shown here is derived from an EMBL/GenBank/DDBJ whole genome shotgun (WGS) entry which is preliminary data.</text>
</comment>
<proteinExistence type="predicted"/>
<evidence type="ECO:0000313" key="3">
    <source>
        <dbReference type="Proteomes" id="UP000027178"/>
    </source>
</evidence>
<accession>A0A066ZAL5</accession>
<dbReference type="OrthoDB" id="3284378at2"/>
<dbReference type="EMBL" id="JNBY01000038">
    <property type="protein sequence ID" value="KDN87351.1"/>
    <property type="molecule type" value="Genomic_DNA"/>
</dbReference>
<protein>
    <submittedName>
        <fullName evidence="2">Coenzyme F420-dependent oxidoreductase</fullName>
    </submittedName>
</protein>
<sequence length="362" mass="39408">MRIDLAAPPLPATAPDLARAAEERGADRFVLSETSHNPFLQLARAADRTERIGLATGVAIAFARTPMTLAYEAWGLHESSGGRAAIGLGTQIKPHVVRRFGMPWDRPAARMHEYLAAVRAIWHSWQTGERLAFRGEFYRHTLMTPVFAPEPLPYGPPPLLLAGVGPLMTATAGAAADGFLAHPFGSPRHLATAVLPTVRAARAKSEAEQAPWTARPFEVVANVLVATGRDEDEYRTNLRLVRERLAFYASTPAYRPVLETHGWADLQDELHPLSVRGRWEEMGRLIDDTVLNTLAVTGEPAAVARELHDRYGRLADRLCLSGPDGTDAAPLLDVLSAAAECFRQEPPTVRRDDSRSGGASLG</sequence>
<feature type="domain" description="Luciferase-like" evidence="1">
    <location>
        <begin position="11"/>
        <end position="315"/>
    </location>
</feature>
<dbReference type="PANTHER" id="PTHR43244">
    <property type="match status" value="1"/>
</dbReference>
<organism evidence="2 3">
    <name type="scientific">Kitasatospora cheerisanensis KCTC 2395</name>
    <dbReference type="NCBI Taxonomy" id="1348663"/>
    <lineage>
        <taxon>Bacteria</taxon>
        <taxon>Bacillati</taxon>
        <taxon>Actinomycetota</taxon>
        <taxon>Actinomycetes</taxon>
        <taxon>Kitasatosporales</taxon>
        <taxon>Streptomycetaceae</taxon>
        <taxon>Kitasatospora</taxon>
    </lineage>
</organism>
<gene>
    <name evidence="2" type="ORF">KCH_08850</name>
</gene>
<name>A0A066ZAL5_9ACTN</name>
<dbReference type="InterPro" id="IPR019919">
    <property type="entry name" value="Lucif-like_OxRdtase_MSMEG_2256"/>
</dbReference>
<dbReference type="RefSeq" id="WP_084223227.1">
    <property type="nucleotide sequence ID" value="NZ_KK853997.1"/>
</dbReference>
<dbReference type="AlphaFoldDB" id="A0A066ZAL5"/>
<dbReference type="InterPro" id="IPR011251">
    <property type="entry name" value="Luciferase-like_dom"/>
</dbReference>
<dbReference type="HOGENOM" id="CLU_027853_5_1_11"/>
<dbReference type="InterPro" id="IPR050564">
    <property type="entry name" value="F420-G6PD/mer"/>
</dbReference>
<dbReference type="SUPFAM" id="SSF51679">
    <property type="entry name" value="Bacterial luciferase-like"/>
    <property type="match status" value="1"/>
</dbReference>
<dbReference type="PATRIC" id="fig|1348663.4.peg.841"/>
<keyword evidence="3" id="KW-1185">Reference proteome</keyword>
<dbReference type="NCBIfam" id="TIGR03617">
    <property type="entry name" value="F420_MSMEG_2256"/>
    <property type="match status" value="1"/>
</dbReference>
<dbReference type="Proteomes" id="UP000027178">
    <property type="component" value="Unassembled WGS sequence"/>
</dbReference>
<dbReference type="eggNOG" id="COG2141">
    <property type="taxonomic scope" value="Bacteria"/>
</dbReference>
<reference evidence="2 3" key="1">
    <citation type="submission" date="2014-05" db="EMBL/GenBank/DDBJ databases">
        <title>Draft Genome Sequence of Kitasatospora cheerisanensis KCTC 2395.</title>
        <authorList>
            <person name="Nam D.H."/>
        </authorList>
    </citation>
    <scope>NUCLEOTIDE SEQUENCE [LARGE SCALE GENOMIC DNA]</scope>
    <source>
        <strain evidence="2 3">KCTC 2395</strain>
    </source>
</reference>
<evidence type="ECO:0000313" key="2">
    <source>
        <dbReference type="EMBL" id="KDN87351.1"/>
    </source>
</evidence>
<dbReference type="GO" id="GO:0016705">
    <property type="term" value="F:oxidoreductase activity, acting on paired donors, with incorporation or reduction of molecular oxygen"/>
    <property type="evidence" value="ECO:0007669"/>
    <property type="project" value="InterPro"/>
</dbReference>
<evidence type="ECO:0000259" key="1">
    <source>
        <dbReference type="Pfam" id="PF00296"/>
    </source>
</evidence>